<evidence type="ECO:0000256" key="11">
    <source>
        <dbReference type="ARBA" id="ARBA00022840"/>
    </source>
</evidence>
<name>A0AAC9J0W9_VIRHA</name>
<dbReference type="EC" id="2.7.1.26" evidence="15"/>
<dbReference type="EC" id="2.7.7.2" evidence="15"/>
<keyword evidence="9 15" id="KW-0418">Kinase</keyword>
<dbReference type="KEGG" id="vhl:BME96_10530"/>
<evidence type="ECO:0000256" key="15">
    <source>
        <dbReference type="PIRNR" id="PIRNR004491"/>
    </source>
</evidence>
<keyword evidence="8 15" id="KW-0547">Nucleotide-binding</keyword>
<dbReference type="Pfam" id="PF06574">
    <property type="entry name" value="FAD_syn"/>
    <property type="match status" value="1"/>
</dbReference>
<dbReference type="InterPro" id="IPR014729">
    <property type="entry name" value="Rossmann-like_a/b/a_fold"/>
</dbReference>
<comment type="pathway">
    <text evidence="3 15">Cofactor biosynthesis; FMN biosynthesis; FMN from riboflavin (ATP route): step 1/1.</text>
</comment>
<dbReference type="PANTHER" id="PTHR22749:SF6">
    <property type="entry name" value="RIBOFLAVIN KINASE"/>
    <property type="match status" value="1"/>
</dbReference>
<evidence type="ECO:0000256" key="10">
    <source>
        <dbReference type="ARBA" id="ARBA00022827"/>
    </source>
</evidence>
<dbReference type="PANTHER" id="PTHR22749">
    <property type="entry name" value="RIBOFLAVIN KINASE/FMN ADENYLYLTRANSFERASE"/>
    <property type="match status" value="1"/>
</dbReference>
<dbReference type="InterPro" id="IPR023465">
    <property type="entry name" value="Riboflavin_kinase_dom_sf"/>
</dbReference>
<protein>
    <recommendedName>
        <fullName evidence="15">Riboflavin biosynthesis protein</fullName>
    </recommendedName>
    <domain>
        <recommendedName>
            <fullName evidence="15">Riboflavin kinase</fullName>
            <ecNumber evidence="15">2.7.1.26</ecNumber>
        </recommendedName>
        <alternativeName>
            <fullName evidence="15">Flavokinase</fullName>
        </alternativeName>
    </domain>
    <domain>
        <recommendedName>
            <fullName evidence="15">FMN adenylyltransferase</fullName>
            <ecNumber evidence="15">2.7.7.2</ecNumber>
        </recommendedName>
        <alternativeName>
            <fullName evidence="15">FAD pyrophosphorylase</fullName>
        </alternativeName>
        <alternativeName>
            <fullName evidence="15">FAD synthase</fullName>
        </alternativeName>
    </domain>
</protein>
<dbReference type="SUPFAM" id="SSF52374">
    <property type="entry name" value="Nucleotidylyl transferase"/>
    <property type="match status" value="1"/>
</dbReference>
<dbReference type="PIRSF" id="PIRSF004491">
    <property type="entry name" value="FAD_Synth"/>
    <property type="match status" value="1"/>
</dbReference>
<evidence type="ECO:0000256" key="6">
    <source>
        <dbReference type="ARBA" id="ARBA00022679"/>
    </source>
</evidence>
<keyword evidence="4 15" id="KW-0285">Flavoprotein</keyword>
<accession>A0AAC9J0W9</accession>
<evidence type="ECO:0000256" key="1">
    <source>
        <dbReference type="ARBA" id="ARBA00002121"/>
    </source>
</evidence>
<evidence type="ECO:0000256" key="3">
    <source>
        <dbReference type="ARBA" id="ARBA00005201"/>
    </source>
</evidence>
<keyword evidence="5 15" id="KW-0288">FMN</keyword>
<dbReference type="NCBIfam" id="NF004162">
    <property type="entry name" value="PRK05627.1-5"/>
    <property type="match status" value="1"/>
</dbReference>
<keyword evidence="10 15" id="KW-0274">FAD</keyword>
<evidence type="ECO:0000256" key="8">
    <source>
        <dbReference type="ARBA" id="ARBA00022741"/>
    </source>
</evidence>
<dbReference type="GO" id="GO:0003919">
    <property type="term" value="F:FMN adenylyltransferase activity"/>
    <property type="evidence" value="ECO:0007669"/>
    <property type="project" value="UniProtKB-UniRule"/>
</dbReference>
<dbReference type="AlphaFoldDB" id="A0AAC9J0W9"/>
<evidence type="ECO:0000256" key="5">
    <source>
        <dbReference type="ARBA" id="ARBA00022643"/>
    </source>
</evidence>
<keyword evidence="11 15" id="KW-0067">ATP-binding</keyword>
<feature type="domain" description="Riboflavin kinase" evidence="16">
    <location>
        <begin position="185"/>
        <end position="311"/>
    </location>
</feature>
<reference evidence="17 18" key="1">
    <citation type="submission" date="2016-11" db="EMBL/GenBank/DDBJ databases">
        <title>Complete genome sequencing of Virgibacillus halodenitrificans PDB-F2.</title>
        <authorList>
            <person name="Sun Z."/>
            <person name="Zhou Y."/>
            <person name="Li H."/>
        </authorList>
    </citation>
    <scope>NUCLEOTIDE SEQUENCE [LARGE SCALE GENOMIC DNA]</scope>
    <source>
        <strain evidence="17 18">PDB-F2</strain>
    </source>
</reference>
<comment type="catalytic activity">
    <reaction evidence="13 15">
        <text>riboflavin + ATP = FMN + ADP + H(+)</text>
        <dbReference type="Rhea" id="RHEA:14357"/>
        <dbReference type="ChEBI" id="CHEBI:15378"/>
        <dbReference type="ChEBI" id="CHEBI:30616"/>
        <dbReference type="ChEBI" id="CHEBI:57986"/>
        <dbReference type="ChEBI" id="CHEBI:58210"/>
        <dbReference type="ChEBI" id="CHEBI:456216"/>
        <dbReference type="EC" id="2.7.1.26"/>
    </reaction>
</comment>
<keyword evidence="7 15" id="KW-0548">Nucleotidyltransferase</keyword>
<evidence type="ECO:0000256" key="7">
    <source>
        <dbReference type="ARBA" id="ARBA00022695"/>
    </source>
</evidence>
<dbReference type="Gene3D" id="2.40.30.30">
    <property type="entry name" value="Riboflavin kinase-like"/>
    <property type="match status" value="1"/>
</dbReference>
<dbReference type="FunFam" id="2.40.30.30:FF:000003">
    <property type="entry name" value="Riboflavin biosynthesis protein"/>
    <property type="match status" value="1"/>
</dbReference>
<dbReference type="Pfam" id="PF01687">
    <property type="entry name" value="Flavokinase"/>
    <property type="match status" value="1"/>
</dbReference>
<keyword evidence="12" id="KW-0511">Multifunctional enzyme</keyword>
<dbReference type="Proteomes" id="UP000182945">
    <property type="component" value="Chromosome"/>
</dbReference>
<evidence type="ECO:0000256" key="9">
    <source>
        <dbReference type="ARBA" id="ARBA00022777"/>
    </source>
</evidence>
<evidence type="ECO:0000313" key="17">
    <source>
        <dbReference type="EMBL" id="APC48588.1"/>
    </source>
</evidence>
<dbReference type="GO" id="GO:0008531">
    <property type="term" value="F:riboflavin kinase activity"/>
    <property type="evidence" value="ECO:0007669"/>
    <property type="project" value="UniProtKB-UniRule"/>
</dbReference>
<dbReference type="SMART" id="SM00904">
    <property type="entry name" value="Flavokinase"/>
    <property type="match status" value="1"/>
</dbReference>
<evidence type="ECO:0000256" key="2">
    <source>
        <dbReference type="ARBA" id="ARBA00004726"/>
    </source>
</evidence>
<dbReference type="InterPro" id="IPR015864">
    <property type="entry name" value="FAD_synthase"/>
</dbReference>
<dbReference type="GO" id="GO:0009398">
    <property type="term" value="P:FMN biosynthetic process"/>
    <property type="evidence" value="ECO:0007669"/>
    <property type="project" value="UniProtKB-UniRule"/>
</dbReference>
<organism evidence="17 18">
    <name type="scientific">Virgibacillus halodenitrificans</name>
    <name type="common">Bacillus halodenitrificans</name>
    <dbReference type="NCBI Taxonomy" id="1482"/>
    <lineage>
        <taxon>Bacteria</taxon>
        <taxon>Bacillati</taxon>
        <taxon>Bacillota</taxon>
        <taxon>Bacilli</taxon>
        <taxon>Bacillales</taxon>
        <taxon>Bacillaceae</taxon>
        <taxon>Virgibacillus</taxon>
    </lineage>
</organism>
<evidence type="ECO:0000256" key="14">
    <source>
        <dbReference type="ARBA" id="ARBA00049494"/>
    </source>
</evidence>
<evidence type="ECO:0000259" key="16">
    <source>
        <dbReference type="SMART" id="SM00904"/>
    </source>
</evidence>
<comment type="similarity">
    <text evidence="15">Belongs to the ribF family.</text>
</comment>
<dbReference type="Gene3D" id="3.40.50.620">
    <property type="entry name" value="HUPs"/>
    <property type="match status" value="1"/>
</dbReference>
<dbReference type="NCBIfam" id="TIGR00083">
    <property type="entry name" value="ribF"/>
    <property type="match status" value="1"/>
</dbReference>
<dbReference type="NCBIfam" id="NF004160">
    <property type="entry name" value="PRK05627.1-3"/>
    <property type="match status" value="1"/>
</dbReference>
<proteinExistence type="inferred from homology"/>
<dbReference type="GeneID" id="71514830"/>
<dbReference type="SUPFAM" id="SSF82114">
    <property type="entry name" value="Riboflavin kinase-like"/>
    <property type="match status" value="1"/>
</dbReference>
<evidence type="ECO:0000256" key="4">
    <source>
        <dbReference type="ARBA" id="ARBA00022630"/>
    </source>
</evidence>
<dbReference type="FunFam" id="3.40.50.620:FF:000021">
    <property type="entry name" value="Riboflavin biosynthesis protein"/>
    <property type="match status" value="1"/>
</dbReference>
<sequence>MKVIELTYPHTLTGNQQPASVSAIGFFDGIHKGHQKVINTAVSIAENEKIDSAVITFHPHPSVVLNKKVQHVKYITPLQQKKKILKDLGVDILYIIKFNKDLAALAPQTFIDHFIKGLNVKHLVAGFDFSYGHKGEGNMDTIRAHAENEFAVTKITKVEMDEEKVSSTRIRKLLQTGDVEEASNLLGRPLAAEGPVIKGDQRGRTIGYPTANMKVDSDTILPKNGVYAVKVTIGESQYYGMANLGVKPTFTPEEVKPSVEVNIFDFHKDIYDETILIEWYRFVRDEIKFSNVEALVKQIAEDEKKIRNYFEI</sequence>
<comment type="function">
    <text evidence="1">Catalyzes the phosphorylation of riboflavin to FMN followed by the adenylation of FMN to FAD.</text>
</comment>
<evidence type="ECO:0000256" key="12">
    <source>
        <dbReference type="ARBA" id="ARBA00023268"/>
    </source>
</evidence>
<dbReference type="InterPro" id="IPR023468">
    <property type="entry name" value="Riboflavin_kinase"/>
</dbReference>
<dbReference type="EMBL" id="CP017962">
    <property type="protein sequence ID" value="APC48588.1"/>
    <property type="molecule type" value="Genomic_DNA"/>
</dbReference>
<keyword evidence="6 15" id="KW-0808">Transferase</keyword>
<evidence type="ECO:0000313" key="18">
    <source>
        <dbReference type="Proteomes" id="UP000182945"/>
    </source>
</evidence>
<evidence type="ECO:0000256" key="13">
    <source>
        <dbReference type="ARBA" id="ARBA00047880"/>
    </source>
</evidence>
<comment type="catalytic activity">
    <reaction evidence="14 15">
        <text>FMN + ATP + H(+) = FAD + diphosphate</text>
        <dbReference type="Rhea" id="RHEA:17237"/>
        <dbReference type="ChEBI" id="CHEBI:15378"/>
        <dbReference type="ChEBI" id="CHEBI:30616"/>
        <dbReference type="ChEBI" id="CHEBI:33019"/>
        <dbReference type="ChEBI" id="CHEBI:57692"/>
        <dbReference type="ChEBI" id="CHEBI:58210"/>
        <dbReference type="EC" id="2.7.7.2"/>
    </reaction>
</comment>
<gene>
    <name evidence="17" type="ORF">BME96_10530</name>
</gene>
<comment type="pathway">
    <text evidence="2 15">Cofactor biosynthesis; FAD biosynthesis; FAD from FMN: step 1/1.</text>
</comment>
<dbReference type="GO" id="GO:0006747">
    <property type="term" value="P:FAD biosynthetic process"/>
    <property type="evidence" value="ECO:0007669"/>
    <property type="project" value="UniProtKB-UniRule"/>
</dbReference>
<dbReference type="RefSeq" id="WP_071649058.1">
    <property type="nucleotide sequence ID" value="NZ_CP017962.1"/>
</dbReference>
<dbReference type="CDD" id="cd02064">
    <property type="entry name" value="FAD_synthetase_N"/>
    <property type="match status" value="1"/>
</dbReference>
<dbReference type="InterPro" id="IPR015865">
    <property type="entry name" value="Riboflavin_kinase_bac/euk"/>
</dbReference>
<dbReference type="InterPro" id="IPR002606">
    <property type="entry name" value="Riboflavin_kinase_bac"/>
</dbReference>
<dbReference type="GO" id="GO:0009231">
    <property type="term" value="P:riboflavin biosynthetic process"/>
    <property type="evidence" value="ECO:0007669"/>
    <property type="project" value="InterPro"/>
</dbReference>
<dbReference type="GO" id="GO:0005524">
    <property type="term" value="F:ATP binding"/>
    <property type="evidence" value="ECO:0007669"/>
    <property type="project" value="UniProtKB-UniRule"/>
</dbReference>